<evidence type="ECO:0000256" key="1">
    <source>
        <dbReference type="SAM" id="SignalP"/>
    </source>
</evidence>
<feature type="chain" id="PRO_5011607542" evidence="1">
    <location>
        <begin position="26"/>
        <end position="189"/>
    </location>
</feature>
<dbReference type="AlphaFoldDB" id="A0A1I6HUC1"/>
<reference evidence="2 3" key="1">
    <citation type="submission" date="2016-10" db="EMBL/GenBank/DDBJ databases">
        <authorList>
            <person name="de Groot N.N."/>
        </authorList>
    </citation>
    <scope>NUCLEOTIDE SEQUENCE [LARGE SCALE GENOMIC DNA]</scope>
    <source>
        <strain evidence="2 3">CGMCC 1.9167</strain>
    </source>
</reference>
<proteinExistence type="predicted"/>
<accession>A0A1I6HUC1</accession>
<gene>
    <name evidence="2" type="ORF">SAMN05216203_1553</name>
</gene>
<feature type="signal peptide" evidence="1">
    <location>
        <begin position="1"/>
        <end position="25"/>
    </location>
</feature>
<dbReference type="EMBL" id="FOYW01000001">
    <property type="protein sequence ID" value="SFR57997.1"/>
    <property type="molecule type" value="Genomic_DNA"/>
</dbReference>
<sequence length="189" mass="20677">MISARSSLPGLVALAALLVLTSGCATTSTDDARPETFAFENLGQTIVLPVDLLRGSTVMQETGVAILTPDGRSVTLDTRTHDDFAEPVPLPRYPLYVMALEEPSTEDGLTETTVEDLLQAREIVMYGEQEPKKVTRFDTRHGKGYAAITDGEAFIYLVTDGYDAGITEVYLWGFTANEVETWIAQGRIR</sequence>
<evidence type="ECO:0000313" key="3">
    <source>
        <dbReference type="Proteomes" id="UP000198644"/>
    </source>
</evidence>
<dbReference type="Proteomes" id="UP000198644">
    <property type="component" value="Unassembled WGS sequence"/>
</dbReference>
<name>A0A1I6HUC1_9GAMM</name>
<dbReference type="RefSeq" id="WP_139229921.1">
    <property type="nucleotide sequence ID" value="NZ_FOYW01000001.1"/>
</dbReference>
<dbReference type="STRING" id="650891.SAMN05216203_1553"/>
<keyword evidence="1" id="KW-0732">Signal</keyword>
<evidence type="ECO:0000313" key="2">
    <source>
        <dbReference type="EMBL" id="SFR57997.1"/>
    </source>
</evidence>
<keyword evidence="3" id="KW-1185">Reference proteome</keyword>
<dbReference type="PROSITE" id="PS51257">
    <property type="entry name" value="PROKAR_LIPOPROTEIN"/>
    <property type="match status" value="1"/>
</dbReference>
<organism evidence="2 3">
    <name type="scientific">Marinobacter daqiaonensis</name>
    <dbReference type="NCBI Taxonomy" id="650891"/>
    <lineage>
        <taxon>Bacteria</taxon>
        <taxon>Pseudomonadati</taxon>
        <taxon>Pseudomonadota</taxon>
        <taxon>Gammaproteobacteria</taxon>
        <taxon>Pseudomonadales</taxon>
        <taxon>Marinobacteraceae</taxon>
        <taxon>Marinobacter</taxon>
    </lineage>
</organism>
<protein>
    <submittedName>
        <fullName evidence="2">Uncharacterized protein</fullName>
    </submittedName>
</protein>